<feature type="compositionally biased region" description="Basic and acidic residues" evidence="8">
    <location>
        <begin position="1"/>
        <end position="22"/>
    </location>
</feature>
<feature type="coiled-coil region" evidence="7">
    <location>
        <begin position="98"/>
        <end position="125"/>
    </location>
</feature>
<dbReference type="PROSITE" id="PS00463">
    <property type="entry name" value="ZN2_CY6_FUNGAL_1"/>
    <property type="match status" value="1"/>
</dbReference>
<dbReference type="Gene3D" id="4.10.240.10">
    <property type="entry name" value="Zn(2)-C6 fungal-type DNA-binding domain"/>
    <property type="match status" value="1"/>
</dbReference>
<dbReference type="InterPro" id="IPR007219">
    <property type="entry name" value="XnlR_reg_dom"/>
</dbReference>
<feature type="domain" description="Zn(2)-C6 fungal-type" evidence="9">
    <location>
        <begin position="31"/>
        <end position="63"/>
    </location>
</feature>
<comment type="caution">
    <text evidence="10">The sequence shown here is derived from an EMBL/GenBank/DDBJ whole genome shotgun (WGS) entry which is preliminary data.</text>
</comment>
<gene>
    <name evidence="10" type="ORF">PDIGIT_LOCUS14704</name>
</gene>
<feature type="compositionally biased region" description="Polar residues" evidence="8">
    <location>
        <begin position="741"/>
        <end position="762"/>
    </location>
</feature>
<dbReference type="PANTHER" id="PTHR31944">
    <property type="entry name" value="HEME-RESPONSIVE ZINC FINGER TRANSCRIPTION FACTOR HAP1"/>
    <property type="match status" value="1"/>
</dbReference>
<dbReference type="SUPFAM" id="SSF57701">
    <property type="entry name" value="Zn2/Cys6 DNA-binding domain"/>
    <property type="match status" value="1"/>
</dbReference>
<evidence type="ECO:0000256" key="3">
    <source>
        <dbReference type="ARBA" id="ARBA00023015"/>
    </source>
</evidence>
<dbReference type="OrthoDB" id="4236860at2759"/>
<keyword evidence="4" id="KW-0238">DNA-binding</keyword>
<evidence type="ECO:0000256" key="1">
    <source>
        <dbReference type="ARBA" id="ARBA00022723"/>
    </source>
</evidence>
<evidence type="ECO:0000256" key="5">
    <source>
        <dbReference type="ARBA" id="ARBA00023163"/>
    </source>
</evidence>
<dbReference type="GO" id="GO:0005634">
    <property type="term" value="C:nucleus"/>
    <property type="evidence" value="ECO:0007669"/>
    <property type="project" value="TreeGrafter"/>
</dbReference>
<keyword evidence="11" id="KW-1185">Reference proteome</keyword>
<dbReference type="GO" id="GO:0008270">
    <property type="term" value="F:zinc ion binding"/>
    <property type="evidence" value="ECO:0007669"/>
    <property type="project" value="InterPro"/>
</dbReference>
<evidence type="ECO:0000256" key="8">
    <source>
        <dbReference type="SAM" id="MobiDB-lite"/>
    </source>
</evidence>
<dbReference type="Pfam" id="PF04082">
    <property type="entry name" value="Fungal_trans"/>
    <property type="match status" value="1"/>
</dbReference>
<dbReference type="PROSITE" id="PS50048">
    <property type="entry name" value="ZN2_CY6_FUNGAL_2"/>
    <property type="match status" value="1"/>
</dbReference>
<dbReference type="PANTHER" id="PTHR31944:SF130">
    <property type="entry name" value="ZN(II)2CYS6 TRANSCRIPTION FACTO (EUROFUNG)"/>
    <property type="match status" value="1"/>
</dbReference>
<dbReference type="GO" id="GO:0001228">
    <property type="term" value="F:DNA-binding transcription activator activity, RNA polymerase II-specific"/>
    <property type="evidence" value="ECO:0007669"/>
    <property type="project" value="TreeGrafter"/>
</dbReference>
<feature type="region of interest" description="Disordered" evidence="8">
    <location>
        <begin position="739"/>
        <end position="767"/>
    </location>
</feature>
<keyword evidence="6" id="KW-0539">Nucleus</keyword>
<accession>A0A9W4UVK8</accession>
<keyword evidence="2" id="KW-0862">Zinc</keyword>
<name>A0A9W4UVK8_9PLEO</name>
<organism evidence="10 11">
    <name type="scientific">Periconia digitata</name>
    <dbReference type="NCBI Taxonomy" id="1303443"/>
    <lineage>
        <taxon>Eukaryota</taxon>
        <taxon>Fungi</taxon>
        <taxon>Dikarya</taxon>
        <taxon>Ascomycota</taxon>
        <taxon>Pezizomycotina</taxon>
        <taxon>Dothideomycetes</taxon>
        <taxon>Pleosporomycetidae</taxon>
        <taxon>Pleosporales</taxon>
        <taxon>Massarineae</taxon>
        <taxon>Periconiaceae</taxon>
        <taxon>Periconia</taxon>
    </lineage>
</organism>
<dbReference type="CDD" id="cd00067">
    <property type="entry name" value="GAL4"/>
    <property type="match status" value="1"/>
</dbReference>
<reference evidence="10" key="1">
    <citation type="submission" date="2023-01" db="EMBL/GenBank/DDBJ databases">
        <authorList>
            <person name="Van Ghelder C."/>
            <person name="Rancurel C."/>
        </authorList>
    </citation>
    <scope>NUCLEOTIDE SEQUENCE</scope>
    <source>
        <strain evidence="10">CNCM I-4278</strain>
    </source>
</reference>
<evidence type="ECO:0000256" key="2">
    <source>
        <dbReference type="ARBA" id="ARBA00022833"/>
    </source>
</evidence>
<dbReference type="InterPro" id="IPR036864">
    <property type="entry name" value="Zn2-C6_fun-type_DNA-bd_sf"/>
</dbReference>
<sequence>MSTRSAESRDNSPDGADGSDKRASKKRKVLSCYACRSRKMKCDRIFPVCGRCQKTGRADQCTYDPRLIEETAVQGDGHVDSVPAYGPLDHTNVTNLPTDTLQWRLRVQERRVQALEKKLASIEGTKSNFSDVSVLQIDDSLEETPLVEEIMFRGKSFKTQFTGTTSHLSAAGQFPELQAFTRESLTMDGGNMHRIRNDFKSFRERKKIIHRERTQVMNGLDEEIFNILPAKTVIDQHVTKYFQTWETSYRILHEPSFWKDYQAFWERQSNNKSSTSFAAILLYIVAITKCSSPNDMNVFVGDSSADRDDALNIVNPCDTWLARQSRKQLSLHFFQLQCLSFLAKRVNCLKLKQDWVNVGEVMRLALAAGLHRNPALLSCGRISEYEKEMRRRLWVTIAELEMQSCVDSGMQSSLSGLYFDVQPPSNLPDDVFMPEMLQVPAERPTEHFTSASYLVASLKSLPLRVHLLQLLNNPTNNLQYSDVLDFDKQINSLLSSIPEWEDTRSLVASSLLKFQLRQFLLILHRPYARLAARNQRYSYSFTACVDSSSALISAYETLKSKGLLSLSHVRNDILRVGITLSQIVYYNCTLHSASPDPESHRPLHPMDLGSAAMGKTKIITKVEVKVANLPKDNYFATILCITALELLEKVRQLFEAKLLRLGTGYVEYWVLCAAIAFMPPSNQSTTSIPSLADTAPGDLRSRARSALERVTSLCFRILALQKDPQNGFATALRSAVVTPAPSVQESTPPTSYTTTGNDNSMPPSIPGASGIVDALADDQNSGAFFMNFQDMPFDPSGWEFSNFWDFDMDGSY</sequence>
<evidence type="ECO:0000313" key="11">
    <source>
        <dbReference type="Proteomes" id="UP001152607"/>
    </source>
</evidence>
<keyword evidence="7" id="KW-0175">Coiled coil</keyword>
<dbReference type="SMART" id="SM00906">
    <property type="entry name" value="Fungal_trans"/>
    <property type="match status" value="1"/>
</dbReference>
<protein>
    <recommendedName>
        <fullName evidence="9">Zn(2)-C6 fungal-type domain-containing protein</fullName>
    </recommendedName>
</protein>
<dbReference type="SMART" id="SM00066">
    <property type="entry name" value="GAL4"/>
    <property type="match status" value="1"/>
</dbReference>
<keyword evidence="1" id="KW-0479">Metal-binding</keyword>
<evidence type="ECO:0000256" key="4">
    <source>
        <dbReference type="ARBA" id="ARBA00023125"/>
    </source>
</evidence>
<dbReference type="GO" id="GO:0000978">
    <property type="term" value="F:RNA polymerase II cis-regulatory region sequence-specific DNA binding"/>
    <property type="evidence" value="ECO:0007669"/>
    <property type="project" value="TreeGrafter"/>
</dbReference>
<dbReference type="InterPro" id="IPR001138">
    <property type="entry name" value="Zn2Cys6_DnaBD"/>
</dbReference>
<evidence type="ECO:0000313" key="10">
    <source>
        <dbReference type="EMBL" id="CAI6341507.1"/>
    </source>
</evidence>
<dbReference type="CDD" id="cd12148">
    <property type="entry name" value="fungal_TF_MHR"/>
    <property type="match status" value="1"/>
</dbReference>
<evidence type="ECO:0000259" key="9">
    <source>
        <dbReference type="PROSITE" id="PS50048"/>
    </source>
</evidence>
<evidence type="ECO:0000256" key="7">
    <source>
        <dbReference type="SAM" id="Coils"/>
    </source>
</evidence>
<feature type="region of interest" description="Disordered" evidence="8">
    <location>
        <begin position="1"/>
        <end position="23"/>
    </location>
</feature>
<proteinExistence type="predicted"/>
<dbReference type="AlphaFoldDB" id="A0A9W4UVK8"/>
<dbReference type="Proteomes" id="UP001152607">
    <property type="component" value="Unassembled WGS sequence"/>
</dbReference>
<evidence type="ECO:0000256" key="6">
    <source>
        <dbReference type="ARBA" id="ARBA00023242"/>
    </source>
</evidence>
<dbReference type="GO" id="GO:0006351">
    <property type="term" value="P:DNA-templated transcription"/>
    <property type="evidence" value="ECO:0007669"/>
    <property type="project" value="InterPro"/>
</dbReference>
<dbReference type="InterPro" id="IPR051430">
    <property type="entry name" value="Fungal_TF_Env_Response"/>
</dbReference>
<dbReference type="Pfam" id="PF00172">
    <property type="entry name" value="Zn_clus"/>
    <property type="match status" value="1"/>
</dbReference>
<dbReference type="EMBL" id="CAOQHR010000012">
    <property type="protein sequence ID" value="CAI6341507.1"/>
    <property type="molecule type" value="Genomic_DNA"/>
</dbReference>
<keyword evidence="3" id="KW-0805">Transcription regulation</keyword>
<keyword evidence="5" id="KW-0804">Transcription</keyword>